<evidence type="ECO:0000313" key="2">
    <source>
        <dbReference type="Proteomes" id="UP001153331"/>
    </source>
</evidence>
<name>A0ACC2HXE1_9PLEO</name>
<protein>
    <submittedName>
        <fullName evidence="1">Uncharacterized protein</fullName>
    </submittedName>
</protein>
<gene>
    <name evidence="1" type="ORF">OPT61_g9045</name>
</gene>
<accession>A0ACC2HXE1</accession>
<comment type="caution">
    <text evidence="1">The sequence shown here is derived from an EMBL/GenBank/DDBJ whole genome shotgun (WGS) entry which is preliminary data.</text>
</comment>
<sequence length="80" mass="8950">MASAGVLQGTLSKQHVHDLILTHARLMAERQKPHEFELMLSATMQNQNNFTDETVMSSGNGPKRPSRQSDVLETRTLVMT</sequence>
<reference evidence="1" key="1">
    <citation type="submission" date="2022-11" db="EMBL/GenBank/DDBJ databases">
        <title>Genome Sequence of Boeremia exigua.</title>
        <authorList>
            <person name="Buettner E."/>
        </authorList>
    </citation>
    <scope>NUCLEOTIDE SEQUENCE</scope>
    <source>
        <strain evidence="1">CU02</strain>
    </source>
</reference>
<dbReference type="Proteomes" id="UP001153331">
    <property type="component" value="Unassembled WGS sequence"/>
</dbReference>
<dbReference type="EMBL" id="JAPHNI010000988">
    <property type="protein sequence ID" value="KAJ8107176.1"/>
    <property type="molecule type" value="Genomic_DNA"/>
</dbReference>
<keyword evidence="2" id="KW-1185">Reference proteome</keyword>
<evidence type="ECO:0000313" key="1">
    <source>
        <dbReference type="EMBL" id="KAJ8107176.1"/>
    </source>
</evidence>
<proteinExistence type="predicted"/>
<organism evidence="1 2">
    <name type="scientific">Boeremia exigua</name>
    <dbReference type="NCBI Taxonomy" id="749465"/>
    <lineage>
        <taxon>Eukaryota</taxon>
        <taxon>Fungi</taxon>
        <taxon>Dikarya</taxon>
        <taxon>Ascomycota</taxon>
        <taxon>Pezizomycotina</taxon>
        <taxon>Dothideomycetes</taxon>
        <taxon>Pleosporomycetidae</taxon>
        <taxon>Pleosporales</taxon>
        <taxon>Pleosporineae</taxon>
        <taxon>Didymellaceae</taxon>
        <taxon>Boeremia</taxon>
    </lineage>
</organism>